<dbReference type="HOGENOM" id="CLU_1261158_0_0_1"/>
<dbReference type="EMBL" id="AY321349">
    <property type="protein sequence ID" value="AAP86281.1"/>
    <property type="molecule type" value="mRNA"/>
</dbReference>
<dbReference type="SUPFAM" id="SSF46988">
    <property type="entry name" value="Tubulin chaperone cofactor A"/>
    <property type="match status" value="1"/>
</dbReference>
<sequence length="219" mass="25401">MRVFSQVWKVESNNLKGTKTELVQTKQKVDFIGKPGEVKSNVEKPVRRVILISTKTSERAKWHLCEDKVDGRMVMETEEHLAGVVKDKEEASKARAQGSMQKMGHKEPEVGLTSRMQGRCTCERRDCDSMLNTYTRSRQTKSSMEEAGARGRHWNSWIWSISCWKPRDMGVRNCTWVLWRRAVLVTDCQRQFEAAYTALQQILESEKDLEEAEEYKKPV</sequence>
<dbReference type="AlphaFoldDB" id="F7FG44"/>
<evidence type="ECO:0000313" key="1">
    <source>
        <dbReference type="EMBL" id="AAP86281.1"/>
    </source>
</evidence>
<proteinExistence type="evidence at transcript level"/>
<name>F7FG44_RAT</name>
<dbReference type="GO" id="GO:0007023">
    <property type="term" value="P:post-chaperonin tubulin folding pathway"/>
    <property type="evidence" value="ECO:0007669"/>
    <property type="project" value="InterPro"/>
</dbReference>
<dbReference type="InterPro" id="IPR036126">
    <property type="entry name" value="TBCA_sf"/>
</dbReference>
<dbReference type="EMBL" id="CH473949">
    <property type="protein sequence ID" value="EDL79135.1"/>
    <property type="molecule type" value="Genomic_DNA"/>
</dbReference>
<reference evidence="2" key="3">
    <citation type="submission" date="2005-07" db="EMBL/GenBank/DDBJ databases">
        <authorList>
            <person name="Mural R.J."/>
            <person name="Li P.W."/>
            <person name="Adams M.D."/>
            <person name="Amanatides P.G."/>
            <person name="Baden-Tillson H."/>
            <person name="Barnstead M."/>
            <person name="Chin S.H."/>
            <person name="Dew I."/>
            <person name="Evans C.A."/>
            <person name="Ferriera S."/>
            <person name="Flanigan M."/>
            <person name="Fosler C."/>
            <person name="Glodek A."/>
            <person name="Gu Z."/>
            <person name="Holt R.A."/>
            <person name="Jennings D."/>
            <person name="Kraft C.L."/>
            <person name="Lu F."/>
            <person name="Nguyen T."/>
            <person name="Nusskern D.R."/>
            <person name="Pfannkoch C.M."/>
            <person name="Sitter C."/>
            <person name="Sutton G.G."/>
            <person name="Venter J.C."/>
            <person name="Wang Z."/>
            <person name="Woodage T."/>
            <person name="Zheng X.H."/>
            <person name="Zhong F."/>
        </authorList>
    </citation>
    <scope>NUCLEOTIDE SEQUENCE</scope>
    <source>
        <strain evidence="2">BN</strain>
    </source>
</reference>
<protein>
    <submittedName>
        <fullName evidence="1">Ac2-282</fullName>
    </submittedName>
    <submittedName>
        <fullName evidence="2">RCG62991</fullName>
    </submittedName>
</protein>
<organism evidence="1">
    <name type="scientific">Rattus norvegicus</name>
    <name type="common">Rat</name>
    <dbReference type="NCBI Taxonomy" id="10116"/>
    <lineage>
        <taxon>Eukaryota</taxon>
        <taxon>Metazoa</taxon>
        <taxon>Chordata</taxon>
        <taxon>Craniata</taxon>
        <taxon>Vertebrata</taxon>
        <taxon>Euteleostomi</taxon>
        <taxon>Mammalia</taxon>
        <taxon>Eutheria</taxon>
        <taxon>Euarchontoglires</taxon>
        <taxon>Glires</taxon>
        <taxon>Rodentia</taxon>
        <taxon>Myomorpha</taxon>
        <taxon>Muroidea</taxon>
        <taxon>Muridae</taxon>
        <taxon>Murinae</taxon>
        <taxon>Rattus</taxon>
    </lineage>
</organism>
<evidence type="ECO:0000313" key="2">
    <source>
        <dbReference type="EMBL" id="EDL79135.1"/>
    </source>
</evidence>
<dbReference type="GO" id="GO:0048487">
    <property type="term" value="F:beta-tubulin binding"/>
    <property type="evidence" value="ECO:0007669"/>
    <property type="project" value="InterPro"/>
</dbReference>
<dbReference type="Proteomes" id="UP000234681">
    <property type="component" value="Chromosome 3"/>
</dbReference>
<dbReference type="SMR" id="F7FG44"/>
<dbReference type="GO" id="GO:0007021">
    <property type="term" value="P:tubulin complex assembly"/>
    <property type="evidence" value="ECO:0007669"/>
    <property type="project" value="InterPro"/>
</dbReference>
<reference evidence="1" key="1">
    <citation type="submission" date="2003-06" db="EMBL/GenBank/DDBJ databases">
        <title>Liver regeneration after PH.</title>
        <authorList>
            <person name="Xu C.S."/>
            <person name="Li W.Q."/>
            <person name="Li Y.C."/>
            <person name="Zhao L.F."/>
            <person name="Ma H."/>
            <person name="Wang L."/>
            <person name="Wang S.F."/>
            <person name="Han H.P."/>
            <person name="Wang G.P."/>
            <person name="Chai L.Q."/>
            <person name="Yuan J.Y."/>
            <person name="Yang K.J."/>
            <person name="Yan H.M."/>
            <person name="Chang C.F."/>
            <person name="Shi J.B."/>
            <person name="Rahman S."/>
            <person name="Wang Q.N."/>
            <person name="Zhang J.B."/>
        </authorList>
    </citation>
    <scope>NUCLEOTIDE SEQUENCE</scope>
</reference>
<reference evidence="2" key="2">
    <citation type="journal article" date="2005" name="Genome Res.">
        <title>Gene and alternative splicing annotation with AIR.</title>
        <authorList>
            <person name="Florea L."/>
            <person name="Di Francesco V."/>
            <person name="Miller J."/>
            <person name="Turner R."/>
            <person name="Yao A."/>
            <person name="Harris M."/>
            <person name="Walenz B."/>
            <person name="Mobarry C."/>
            <person name="Merkulov G.V."/>
            <person name="Charlab R."/>
            <person name="Dew I."/>
            <person name="Deng Z."/>
            <person name="Istrail S."/>
            <person name="Li P."/>
            <person name="Sutton G."/>
        </authorList>
    </citation>
    <scope>NUCLEOTIDE SEQUENCE</scope>
    <source>
        <strain evidence="2">BN</strain>
    </source>
</reference>
<gene>
    <name evidence="2" type="ORF">rCG_62991</name>
</gene>
<accession>F7FG44</accession>